<organism evidence="9 10">
    <name type="scientific">Polyrhizophydium stewartii</name>
    <dbReference type="NCBI Taxonomy" id="2732419"/>
    <lineage>
        <taxon>Eukaryota</taxon>
        <taxon>Fungi</taxon>
        <taxon>Fungi incertae sedis</taxon>
        <taxon>Chytridiomycota</taxon>
        <taxon>Chytridiomycota incertae sedis</taxon>
        <taxon>Chytridiomycetes</taxon>
        <taxon>Rhizophydiales</taxon>
        <taxon>Rhizophydiales incertae sedis</taxon>
        <taxon>Polyrhizophydium</taxon>
    </lineage>
</organism>
<evidence type="ECO:0000256" key="3">
    <source>
        <dbReference type="SAM" id="MobiDB-lite"/>
    </source>
</evidence>
<feature type="domain" description="Trs120/TRAPPC9 N-terminal" evidence="4">
    <location>
        <begin position="12"/>
        <end position="381"/>
    </location>
</feature>
<dbReference type="InterPro" id="IPR058567">
    <property type="entry name" value="Ig_TRAPPC9_Trs120_3rd"/>
</dbReference>
<dbReference type="InterPro" id="IPR058563">
    <property type="entry name" value="Trs120_TRAPPC9_N"/>
</dbReference>
<dbReference type="InterPro" id="IPR058568">
    <property type="entry name" value="Ig_TRAPPC9_Trs120_4th"/>
</dbReference>
<comment type="caution">
    <text evidence="9">The sequence shown here is derived from an EMBL/GenBank/DDBJ whole genome shotgun (WGS) entry which is preliminary data.</text>
</comment>
<evidence type="ECO:0000259" key="7">
    <source>
        <dbReference type="Pfam" id="PF26282"/>
    </source>
</evidence>
<evidence type="ECO:0000259" key="5">
    <source>
        <dbReference type="Pfam" id="PF26251"/>
    </source>
</evidence>
<feature type="region of interest" description="Disordered" evidence="3">
    <location>
        <begin position="721"/>
        <end position="782"/>
    </location>
</feature>
<evidence type="ECO:0000256" key="2">
    <source>
        <dbReference type="ARBA" id="ARBA00023034"/>
    </source>
</evidence>
<dbReference type="InterPro" id="IPR058564">
    <property type="entry name" value="TPR_TRAPPC9_Trs120"/>
</dbReference>
<comment type="subcellular location">
    <subcellularLocation>
        <location evidence="1">Golgi apparatus</location>
    </subcellularLocation>
</comment>
<feature type="compositionally biased region" description="Polar residues" evidence="3">
    <location>
        <begin position="758"/>
        <end position="777"/>
    </location>
</feature>
<dbReference type="Pfam" id="PF08626">
    <property type="entry name" value="TRAPPC9-Trs120"/>
    <property type="match status" value="1"/>
</dbReference>
<feature type="domain" description="Trs120/TRAPPC9 third Ig-like" evidence="7">
    <location>
        <begin position="1362"/>
        <end position="1506"/>
    </location>
</feature>
<feature type="region of interest" description="Disordered" evidence="3">
    <location>
        <begin position="199"/>
        <end position="220"/>
    </location>
</feature>
<evidence type="ECO:0000259" key="8">
    <source>
        <dbReference type="Pfam" id="PF26283"/>
    </source>
</evidence>
<feature type="compositionally biased region" description="Basic and acidic residues" evidence="3">
    <location>
        <begin position="1070"/>
        <end position="1101"/>
    </location>
</feature>
<feature type="compositionally biased region" description="Low complexity" evidence="3">
    <location>
        <begin position="200"/>
        <end position="220"/>
    </location>
</feature>
<dbReference type="EMBL" id="JADGIZ020000021">
    <property type="protein sequence ID" value="KAL2915792.1"/>
    <property type="molecule type" value="Genomic_DNA"/>
</dbReference>
<evidence type="ECO:0000313" key="10">
    <source>
        <dbReference type="Proteomes" id="UP001527925"/>
    </source>
</evidence>
<feature type="domain" description="Trs120/TRAPPC9 first Ig-like" evidence="6">
    <location>
        <begin position="915"/>
        <end position="1078"/>
    </location>
</feature>
<accession>A0ABR4N8G6</accession>
<name>A0ABR4N8G6_9FUNG</name>
<dbReference type="Pfam" id="PF26280">
    <property type="entry name" value="Ig_TRAPPC9-Trs120_2nd"/>
    <property type="match status" value="1"/>
</dbReference>
<evidence type="ECO:0000259" key="4">
    <source>
        <dbReference type="Pfam" id="PF08626"/>
    </source>
</evidence>
<feature type="compositionally biased region" description="Basic and acidic residues" evidence="3">
    <location>
        <begin position="721"/>
        <end position="731"/>
    </location>
</feature>
<dbReference type="Pfam" id="PF26251">
    <property type="entry name" value="TPR_TRAPPC9-Trs120"/>
    <property type="match status" value="1"/>
</dbReference>
<feature type="domain" description="Trs120/TRAPPC9 fourth Ig-like" evidence="8">
    <location>
        <begin position="1542"/>
        <end position="1632"/>
    </location>
</feature>
<dbReference type="Pfam" id="PF26254">
    <property type="entry name" value="Ig_TRAPPC9-Trs120_1st"/>
    <property type="match status" value="1"/>
</dbReference>
<evidence type="ECO:0000259" key="6">
    <source>
        <dbReference type="Pfam" id="PF26254"/>
    </source>
</evidence>
<dbReference type="Proteomes" id="UP001527925">
    <property type="component" value="Unassembled WGS sequence"/>
</dbReference>
<feature type="region of interest" description="Disordered" evidence="3">
    <location>
        <begin position="257"/>
        <end position="302"/>
    </location>
</feature>
<keyword evidence="10" id="KW-1185">Reference proteome</keyword>
<evidence type="ECO:0000256" key="1">
    <source>
        <dbReference type="ARBA" id="ARBA00004555"/>
    </source>
</evidence>
<dbReference type="PANTHER" id="PTHR21512">
    <property type="entry name" value="TRAFFICKING PROTEIN PARTICLE COMPLEX SUBUNIT 9"/>
    <property type="match status" value="1"/>
</dbReference>
<feature type="compositionally biased region" description="Acidic residues" evidence="3">
    <location>
        <begin position="741"/>
        <end position="757"/>
    </location>
</feature>
<dbReference type="Pfam" id="PF26283">
    <property type="entry name" value="Ig_TRAPPC9-Trs120_4th"/>
    <property type="match status" value="1"/>
</dbReference>
<dbReference type="InterPro" id="IPR013935">
    <property type="entry name" value="Trs120_TRAPPC9"/>
</dbReference>
<reference evidence="9 10" key="1">
    <citation type="submission" date="2023-09" db="EMBL/GenBank/DDBJ databases">
        <title>Pangenome analysis of Batrachochytrium dendrobatidis and related Chytrids.</title>
        <authorList>
            <person name="Yacoub M.N."/>
            <person name="Stajich J.E."/>
            <person name="James T.Y."/>
        </authorList>
    </citation>
    <scope>NUCLEOTIDE SEQUENCE [LARGE SCALE GENOMIC DNA]</scope>
    <source>
        <strain evidence="9 10">JEL0888</strain>
    </source>
</reference>
<sequence>MGDPASLLLGLAQIRILVVPVHPIRRDTFQTYFHLLSQFACVALPDLTPPDSRTNKFTEQLYHDGFLHLRFVTDHHRDHAALEEIQLNRQVLGVIGIMHCQQAPSLAQGHKRFQQILQRYPSALAQRCFGFEPSDAQADDVKGLIMIPNVGDISFYLQTMINDFTSDLLLAFGSLAGQIERRSMISGPLMVSPMLQLANPPQQQQQQQQQPFSPAMPSSAATASIIGSPASAANTLAPPTPAASSAFAIHMPPSAHFAGGPLPADRSRESSAGNPLTHDTPVSALGMTGVAPPGTQQLSIEGGNLSSANLSFGFGNLLNPDKARKRTPARIQKLLGDLYLLAGRLDLAMSCFYAAIEGIRGNSDWQWLAAAQESLCCAQLLSLAIVSGIGPAKAYDVPSESDNPQSPTSPTRAKRSSIALARGLPSTSDILHAAVRSNTSLGAMIAELPERYRDIVQLYERAYAYGTPGFYPILQIQASLRMAYFLADVHANRILFNFANGAGVAYWSVEPKSIGAEIAARIGSSGVGAGAGGGGGGSGGGGAVGGSGGSGVGGSGGVASVAPVSGSSGGPAAMHSMLQTERIMIQNGLGASRFDVLSWIMRAWHSGFDYLTLTDQLASASSMAAVCGLVGADRKHAFFLRQTAMYGVALAHRLGSQAEAAIGVRSAAAVLASASASAATAASAARRGSADQGDRRHVPASGPLECLRRVCDLLGIHAHDDHGSAARRRMDPFANDVGPASDDEDPWLDEYENDDDLPSSSGTSASQAVAQPRTPSIQSLLSQSQRIVAPSVRRGSPALQISVLKECIDVAHSQGEHLETVLFIARLLRLMYRHITKRDQMQYADLLKQVVLSWQAGSALVTDGGMAAGAAASADSADSPAGDASESDVAGALGPGISALLKSAGGDSLGIPVLRQIVPIKQPARQAPVAHQRSVLDGSDAGAAAASGRKDVFIYNPFANRDKNAKSKASDSVVLVAGEMFYVDVVLANPFVFEIDVQKLALFTSGVPIKTAPIATVVPPETRSHTVRLSGVPLGSGTLHIHGCLVRILGGCIEEHVMPVRRSLDIPRMRTKDGKRHKQDDRSRFGKRKIEFMGKPERDRPATAATPPRGKRWSMPLKVVRDMPTMELQSTSLGGHQALMLFEGERSTFRATVRNIGATPVTYLNVTINESVDAEAAAATAALGFLAPYEQDIHVRSTRAFWLDESDTAAAAMLLAEQAKLRPTESALGVVGRIAEPQGVRVPVTLAPGESVELVFGVFGKRDCTGATIVIDYANLENADRSDSVFYARQIVLPVLLTVQPVLAAYNVDFLLHSHDEQTLSGANSPLGAESAERSVPRADSIGDMVIDPRLSDAVMDAMPSDDQVRTSFVLTFDLHNSWNEPLQVRFDMYEDDSSDLPTGTYRAIIHSGVAKRIILPLSRVRLPKSVVHQAIPTPSWKQYILDKTKVVTPEGEALRRAVFWYREYLVGGLNHRGRILAHWRCSKDRFGVMQMRGFTITERMLHVLKSESISMVPTLAAHVVGGAGDGVDAGDAVVRVRPDFYTCRIRSYARLEWRITNLKDAPVNLFLRIVPIQEDAVGAADANMASKLVIMGALEAPLPRLAHGESTAYAIRMRFLSLARVRFVCHVEEIERPPKRGAAPAAPPKKSKHDPAVVVLGSIERLHWDRDGVVVQSVEAPRA</sequence>
<gene>
    <name evidence="9" type="ORF">HK105_204739</name>
</gene>
<dbReference type="Pfam" id="PF26282">
    <property type="entry name" value="Ig_TRAPPC9-Trs120_3rd"/>
    <property type="match status" value="1"/>
</dbReference>
<dbReference type="InterPro" id="IPR058565">
    <property type="entry name" value="Ig_TRAPPC9_Trs120_1st"/>
</dbReference>
<evidence type="ECO:0000313" key="9">
    <source>
        <dbReference type="EMBL" id="KAL2915792.1"/>
    </source>
</evidence>
<keyword evidence="2" id="KW-0333">Golgi apparatus</keyword>
<proteinExistence type="predicted"/>
<protein>
    <submittedName>
        <fullName evidence="9">Uncharacterized protein</fullName>
    </submittedName>
</protein>
<dbReference type="PANTHER" id="PTHR21512:SF5">
    <property type="entry name" value="TRAFFICKING PROTEIN PARTICLE COMPLEX SUBUNIT 9"/>
    <property type="match status" value="1"/>
</dbReference>
<feature type="region of interest" description="Disordered" evidence="3">
    <location>
        <begin position="1070"/>
        <end position="1111"/>
    </location>
</feature>
<feature type="domain" description="Trs120/TRAPPC9 TPR region" evidence="5">
    <location>
        <begin position="590"/>
        <end position="849"/>
    </location>
</feature>